<accession>X0HSK1</accession>
<evidence type="ECO:0000259" key="3">
    <source>
        <dbReference type="PROSITE" id="PS50048"/>
    </source>
</evidence>
<sequence length="538" mass="59699">MSTDIEAPRPPAPEKCWTCRRRRLKCDGTIPACRKCITNGLECPGYGKQLKWMSGVASRGYMKDTAYKSDPAPPRLRKKRQGLVVLEYEPSPKCRSSASSACTSSSPLSITSSPPTQLTDPIFQDMGYNARYLLTYFDRKVCTVMTICDEARTPYRELMPLVGSSEGVANAMMAVAALHAMHASIGSPIMLSHAVQANSIHVNEKQLDVLQSQLLHHCITFKQKALEFLSVALQDPHQHNELQTFGTAVVLVLLECFETGAGSWAIHLDGAKKLLEAGIQKSSTLEAFVEELMLFEIFGSTFVPPNVVSTSITTRTFSATSPETILFCNSFVCPVELLQPITSATAKSRIARQAMLNLSNAAECTSAIEDLKSDLIKIQQFHSLAWVEKVIQVTGYLATVSRQIIAQMCLIWKLSAAIYVSRLLYTLTGDAQYLSPIVDDLITAFIPIQNKVQLKFLLWPAVIAGISTTRPDHRAWILSTLDEIWRLTLCANAKGAAMVLKKLWEMKDARIHEIGDDHGQGWDWLCDMSTLDGYWLLF</sequence>
<dbReference type="GO" id="GO:0005634">
    <property type="term" value="C:nucleus"/>
    <property type="evidence" value="ECO:0007669"/>
    <property type="project" value="UniProtKB-SubCell"/>
</dbReference>
<dbReference type="AlphaFoldDB" id="X0HSK1"/>
<dbReference type="Gene3D" id="4.10.240.10">
    <property type="entry name" value="Zn(2)-C6 fungal-type DNA-binding domain"/>
    <property type="match status" value="1"/>
</dbReference>
<gene>
    <name evidence="4" type="ORF">FOPG_19561</name>
</gene>
<dbReference type="OrthoDB" id="5130013at2759"/>
<dbReference type="GO" id="GO:0045944">
    <property type="term" value="P:positive regulation of transcription by RNA polymerase II"/>
    <property type="evidence" value="ECO:0007669"/>
    <property type="project" value="TreeGrafter"/>
</dbReference>
<evidence type="ECO:0000256" key="2">
    <source>
        <dbReference type="ARBA" id="ARBA00023242"/>
    </source>
</evidence>
<dbReference type="Pfam" id="PF11951">
    <property type="entry name" value="Fungal_trans_2"/>
    <property type="match status" value="1"/>
</dbReference>
<dbReference type="SUPFAM" id="SSF57701">
    <property type="entry name" value="Zn2/Cys6 DNA-binding domain"/>
    <property type="match status" value="1"/>
</dbReference>
<dbReference type="GO" id="GO:0008270">
    <property type="term" value="F:zinc ion binding"/>
    <property type="evidence" value="ECO:0007669"/>
    <property type="project" value="InterPro"/>
</dbReference>
<dbReference type="Pfam" id="PF00172">
    <property type="entry name" value="Zn_clus"/>
    <property type="match status" value="1"/>
</dbReference>
<dbReference type="InterPro" id="IPR036864">
    <property type="entry name" value="Zn2-C6_fun-type_DNA-bd_sf"/>
</dbReference>
<evidence type="ECO:0000256" key="1">
    <source>
        <dbReference type="ARBA" id="ARBA00004123"/>
    </source>
</evidence>
<dbReference type="Proteomes" id="UP000030676">
    <property type="component" value="Unassembled WGS sequence"/>
</dbReference>
<dbReference type="InterPro" id="IPR001138">
    <property type="entry name" value="Zn2Cys6_DnaBD"/>
</dbReference>
<evidence type="ECO:0000313" key="4">
    <source>
        <dbReference type="EMBL" id="EXL64169.1"/>
    </source>
</evidence>
<feature type="domain" description="Zn(2)-C6 fungal-type" evidence="3">
    <location>
        <begin position="15"/>
        <end position="43"/>
    </location>
</feature>
<dbReference type="GO" id="GO:0000981">
    <property type="term" value="F:DNA-binding transcription factor activity, RNA polymerase II-specific"/>
    <property type="evidence" value="ECO:0007669"/>
    <property type="project" value="InterPro"/>
</dbReference>
<dbReference type="HOGENOM" id="CLU_020030_0_0_1"/>
<dbReference type="GO" id="GO:0000976">
    <property type="term" value="F:transcription cis-regulatory region binding"/>
    <property type="evidence" value="ECO:0007669"/>
    <property type="project" value="TreeGrafter"/>
</dbReference>
<organism evidence="4">
    <name type="scientific">Fusarium oxysporum f. sp. conglutinans race 2 54008</name>
    <dbReference type="NCBI Taxonomy" id="1089457"/>
    <lineage>
        <taxon>Eukaryota</taxon>
        <taxon>Fungi</taxon>
        <taxon>Dikarya</taxon>
        <taxon>Ascomycota</taxon>
        <taxon>Pezizomycotina</taxon>
        <taxon>Sordariomycetes</taxon>
        <taxon>Hypocreomycetidae</taxon>
        <taxon>Hypocreales</taxon>
        <taxon>Nectriaceae</taxon>
        <taxon>Fusarium</taxon>
        <taxon>Fusarium oxysporum species complex</taxon>
    </lineage>
</organism>
<proteinExistence type="predicted"/>
<dbReference type="PROSITE" id="PS50048">
    <property type="entry name" value="ZN2_CY6_FUNGAL_2"/>
    <property type="match status" value="1"/>
</dbReference>
<protein>
    <recommendedName>
        <fullName evidence="3">Zn(2)-C6 fungal-type domain-containing protein</fullName>
    </recommendedName>
</protein>
<dbReference type="SMART" id="SM00066">
    <property type="entry name" value="GAL4"/>
    <property type="match status" value="1"/>
</dbReference>
<keyword evidence="2" id="KW-0539">Nucleus</keyword>
<comment type="subcellular location">
    <subcellularLocation>
        <location evidence="1">Nucleus</location>
    </subcellularLocation>
</comment>
<reference evidence="4" key="1">
    <citation type="submission" date="2011-11" db="EMBL/GenBank/DDBJ databases">
        <title>The Genome Sequence of Fusarium oxysporum PHW808.</title>
        <authorList>
            <consortium name="The Broad Institute Genome Sequencing Platform"/>
            <person name="Ma L.-J."/>
            <person name="Gale L.R."/>
            <person name="Schwartz D.C."/>
            <person name="Zhou S."/>
            <person name="Corby-Kistler H."/>
            <person name="Young S.K."/>
            <person name="Zeng Q."/>
            <person name="Gargeya S."/>
            <person name="Fitzgerald M."/>
            <person name="Haas B."/>
            <person name="Abouelleil A."/>
            <person name="Alvarado L."/>
            <person name="Arachchi H.M."/>
            <person name="Berlin A."/>
            <person name="Brown A."/>
            <person name="Chapman S.B."/>
            <person name="Chen Z."/>
            <person name="Dunbar C."/>
            <person name="Freedman E."/>
            <person name="Gearin G."/>
            <person name="Goldberg J."/>
            <person name="Griggs A."/>
            <person name="Gujja S."/>
            <person name="Heiman D."/>
            <person name="Howarth C."/>
            <person name="Larson L."/>
            <person name="Lui A."/>
            <person name="MacDonald P.J.P."/>
            <person name="Montmayeur A."/>
            <person name="Murphy C."/>
            <person name="Neiman D."/>
            <person name="Pearson M."/>
            <person name="Priest M."/>
            <person name="Roberts A."/>
            <person name="Saif S."/>
            <person name="Shea T."/>
            <person name="Shenoy N."/>
            <person name="Sisk P."/>
            <person name="Stolte C."/>
            <person name="Sykes S."/>
            <person name="Wortman J."/>
            <person name="Nusbaum C."/>
            <person name="Birren B."/>
        </authorList>
    </citation>
    <scope>NUCLEOTIDE SEQUENCE [LARGE SCALE GENOMIC DNA]</scope>
    <source>
        <strain evidence="4">54008</strain>
    </source>
</reference>
<dbReference type="CDD" id="cd00067">
    <property type="entry name" value="GAL4"/>
    <property type="match status" value="1"/>
</dbReference>
<dbReference type="PANTHER" id="PTHR37534:SF51">
    <property type="entry name" value="ACRIFLAVINE SENSITIVITY CONTROL PROTEIN ACR-2"/>
    <property type="match status" value="1"/>
</dbReference>
<dbReference type="EMBL" id="KK034294">
    <property type="protein sequence ID" value="EXL64169.1"/>
    <property type="molecule type" value="Genomic_DNA"/>
</dbReference>
<dbReference type="PANTHER" id="PTHR37534">
    <property type="entry name" value="TRANSCRIPTIONAL ACTIVATOR PROTEIN UGA3"/>
    <property type="match status" value="1"/>
</dbReference>
<name>X0HSK1_FUSOX</name>
<dbReference type="InterPro" id="IPR021858">
    <property type="entry name" value="Fun_TF"/>
</dbReference>
<reference evidence="4" key="2">
    <citation type="submission" date="2014-03" db="EMBL/GenBank/DDBJ databases">
        <title>The Genome Annotation of Fusarium oxysporum PHW808.</title>
        <authorList>
            <consortium name="The Broad Institute Genomics Platform"/>
            <person name="Ma L.-J."/>
            <person name="Corby-Kistler H."/>
            <person name="Broz K."/>
            <person name="Gale L.R."/>
            <person name="Jonkers W."/>
            <person name="O'Donnell K."/>
            <person name="Ploetz R."/>
            <person name="Steinberg C."/>
            <person name="Schwartz D.C."/>
            <person name="VanEtten H."/>
            <person name="Zhou S."/>
            <person name="Young S.K."/>
            <person name="Zeng Q."/>
            <person name="Gargeya S."/>
            <person name="Fitzgerald M."/>
            <person name="Abouelleil A."/>
            <person name="Alvarado L."/>
            <person name="Chapman S.B."/>
            <person name="Gainer-Dewar J."/>
            <person name="Goldberg J."/>
            <person name="Griggs A."/>
            <person name="Gujja S."/>
            <person name="Hansen M."/>
            <person name="Howarth C."/>
            <person name="Imamovic A."/>
            <person name="Ireland A."/>
            <person name="Larimer J."/>
            <person name="McCowan C."/>
            <person name="Murphy C."/>
            <person name="Pearson M."/>
            <person name="Poon T.W."/>
            <person name="Priest M."/>
            <person name="Roberts A."/>
            <person name="Saif S."/>
            <person name="Shea T."/>
            <person name="Sykes S."/>
            <person name="Wortman J."/>
            <person name="Nusbaum C."/>
            <person name="Birren B."/>
        </authorList>
    </citation>
    <scope>NUCLEOTIDE SEQUENCE</scope>
    <source>
        <strain evidence="4">54008</strain>
    </source>
</reference>